<comment type="caution">
    <text evidence="1">The sequence shown here is derived from an EMBL/GenBank/DDBJ whole genome shotgun (WGS) entry which is preliminary data.</text>
</comment>
<dbReference type="Proteomes" id="UP000612362">
    <property type="component" value="Unassembled WGS sequence"/>
</dbReference>
<name>A0A8J3I981_9CHLR</name>
<gene>
    <name evidence="1" type="ORF">KSX_77010</name>
</gene>
<sequence>MPYPESFEGGSQPWYAAAQELLLLPPERLRFMVPALRETLANKDEGWSESEFDLNPNIFLDEDSPVSKTIHTLDIACIRTLVELLLHITFARLPDGKASRRPPLAELTEEQRAILLILCTRQEPWEMANTLKAYGLPYSWKMMSHYLEQPGLKSPLIPFMPTEKPESISDKLYNGSPHMQEMASVATDQYKIYSALQKYLSLPLQQSLSYLGKWLDEVYHWVTRNGLRPVRDGTSIGRPFTQAMLADIDDELLNMLALELGTFLYELHHIPVHELADLELPLKHSREAYESLYKRSREVLFPHIGIEERENLAANFETFLDTHDYFDIQPVVVHGNFGPRSILYDETRHAIGGIALWDMLNFSQSVSLGDPASDFATMLGPEGYGEDFLKRCEPAYPDLPGLSERISFHELFHTVQNTLSQLERPPLQYKFEVRSSFQSEKE</sequence>
<protein>
    <submittedName>
        <fullName evidence="1">Uncharacterized protein</fullName>
    </submittedName>
</protein>
<reference evidence="1" key="1">
    <citation type="submission" date="2020-10" db="EMBL/GenBank/DDBJ databases">
        <title>Taxonomic study of unclassified bacteria belonging to the class Ktedonobacteria.</title>
        <authorList>
            <person name="Yabe S."/>
            <person name="Wang C.M."/>
            <person name="Zheng Y."/>
            <person name="Sakai Y."/>
            <person name="Cavaletti L."/>
            <person name="Monciardini P."/>
            <person name="Donadio S."/>
        </authorList>
    </citation>
    <scope>NUCLEOTIDE SEQUENCE</scope>
    <source>
        <strain evidence="1">SOSP1-1</strain>
    </source>
</reference>
<evidence type="ECO:0000313" key="2">
    <source>
        <dbReference type="Proteomes" id="UP000612362"/>
    </source>
</evidence>
<proteinExistence type="predicted"/>
<organism evidence="1 2">
    <name type="scientific">Ktedonospora formicarum</name>
    <dbReference type="NCBI Taxonomy" id="2778364"/>
    <lineage>
        <taxon>Bacteria</taxon>
        <taxon>Bacillati</taxon>
        <taxon>Chloroflexota</taxon>
        <taxon>Ktedonobacteria</taxon>
        <taxon>Ktedonobacterales</taxon>
        <taxon>Ktedonobacteraceae</taxon>
        <taxon>Ktedonospora</taxon>
    </lineage>
</organism>
<dbReference type="InterPro" id="IPR011009">
    <property type="entry name" value="Kinase-like_dom_sf"/>
</dbReference>
<dbReference type="EMBL" id="BNJF01000005">
    <property type="protein sequence ID" value="GHO49538.1"/>
    <property type="molecule type" value="Genomic_DNA"/>
</dbReference>
<accession>A0A8J3I981</accession>
<evidence type="ECO:0000313" key="1">
    <source>
        <dbReference type="EMBL" id="GHO49538.1"/>
    </source>
</evidence>
<dbReference type="RefSeq" id="WP_220198652.1">
    <property type="nucleotide sequence ID" value="NZ_BNJF01000005.1"/>
</dbReference>
<dbReference type="AlphaFoldDB" id="A0A8J3I981"/>
<keyword evidence="2" id="KW-1185">Reference proteome</keyword>
<dbReference type="Gene3D" id="3.90.1200.10">
    <property type="match status" value="1"/>
</dbReference>
<dbReference type="SUPFAM" id="SSF56112">
    <property type="entry name" value="Protein kinase-like (PK-like)"/>
    <property type="match status" value="1"/>
</dbReference>